<dbReference type="AlphaFoldDB" id="A0AAD9PCD5"/>
<dbReference type="GO" id="GO:0006281">
    <property type="term" value="P:DNA repair"/>
    <property type="evidence" value="ECO:0007669"/>
    <property type="project" value="TreeGrafter"/>
</dbReference>
<dbReference type="Pfam" id="PF00702">
    <property type="entry name" value="Hydrolase"/>
    <property type="match status" value="1"/>
</dbReference>
<protein>
    <submittedName>
        <fullName evidence="1">Uncharacterized protein</fullName>
    </submittedName>
</protein>
<keyword evidence="2" id="KW-1185">Reference proteome</keyword>
<dbReference type="InterPro" id="IPR050155">
    <property type="entry name" value="HAD-like_hydrolase_sf"/>
</dbReference>
<dbReference type="SFLD" id="SFLDS00003">
    <property type="entry name" value="Haloacid_Dehalogenase"/>
    <property type="match status" value="1"/>
</dbReference>
<dbReference type="SUPFAM" id="SSF56784">
    <property type="entry name" value="HAD-like"/>
    <property type="match status" value="1"/>
</dbReference>
<comment type="caution">
    <text evidence="1">The sequence shown here is derived from an EMBL/GenBank/DDBJ whole genome shotgun (WGS) entry which is preliminary data.</text>
</comment>
<evidence type="ECO:0000313" key="1">
    <source>
        <dbReference type="EMBL" id="KAK2192224.1"/>
    </source>
</evidence>
<name>A0AAD9PCD5_RIDPI</name>
<dbReference type="CDD" id="cd01427">
    <property type="entry name" value="HAD_like"/>
    <property type="match status" value="1"/>
</dbReference>
<dbReference type="InterPro" id="IPR023198">
    <property type="entry name" value="PGP-like_dom2"/>
</dbReference>
<reference evidence="1" key="1">
    <citation type="journal article" date="2023" name="Mol. Biol. Evol.">
        <title>Third-Generation Sequencing Reveals the Adaptive Role of the Epigenome in Three Deep-Sea Polychaetes.</title>
        <authorList>
            <person name="Perez M."/>
            <person name="Aroh O."/>
            <person name="Sun Y."/>
            <person name="Lan Y."/>
            <person name="Juniper S.K."/>
            <person name="Young C.R."/>
            <person name="Angers B."/>
            <person name="Qian P.Y."/>
        </authorList>
    </citation>
    <scope>NUCLEOTIDE SEQUENCE</scope>
    <source>
        <strain evidence="1">R07B-5</strain>
    </source>
</reference>
<dbReference type="InterPro" id="IPR023214">
    <property type="entry name" value="HAD_sf"/>
</dbReference>
<dbReference type="Gene3D" id="1.10.150.240">
    <property type="entry name" value="Putative phosphatase, domain 2"/>
    <property type="match status" value="1"/>
</dbReference>
<evidence type="ECO:0000313" key="2">
    <source>
        <dbReference type="Proteomes" id="UP001209878"/>
    </source>
</evidence>
<dbReference type="PANTHER" id="PTHR43434">
    <property type="entry name" value="PHOSPHOGLYCOLATE PHOSPHATASE"/>
    <property type="match status" value="1"/>
</dbReference>
<dbReference type="Gene3D" id="3.40.50.1000">
    <property type="entry name" value="HAD superfamily/HAD-like"/>
    <property type="match status" value="1"/>
</dbReference>
<dbReference type="EMBL" id="JAODUO010000036">
    <property type="protein sequence ID" value="KAK2192224.1"/>
    <property type="molecule type" value="Genomic_DNA"/>
</dbReference>
<proteinExistence type="predicted"/>
<dbReference type="InterPro" id="IPR036412">
    <property type="entry name" value="HAD-like_sf"/>
</dbReference>
<accession>A0AAD9PCD5</accession>
<dbReference type="PANTHER" id="PTHR43434:SF22">
    <property type="entry name" value="PHOSPHOGLYCOLATE PHOSPHATASE"/>
    <property type="match status" value="1"/>
</dbReference>
<organism evidence="1 2">
    <name type="scientific">Ridgeia piscesae</name>
    <name type="common">Tubeworm</name>
    <dbReference type="NCBI Taxonomy" id="27915"/>
    <lineage>
        <taxon>Eukaryota</taxon>
        <taxon>Metazoa</taxon>
        <taxon>Spiralia</taxon>
        <taxon>Lophotrochozoa</taxon>
        <taxon>Annelida</taxon>
        <taxon>Polychaeta</taxon>
        <taxon>Sedentaria</taxon>
        <taxon>Canalipalpata</taxon>
        <taxon>Sabellida</taxon>
        <taxon>Siboglinidae</taxon>
        <taxon>Ridgeia</taxon>
    </lineage>
</organism>
<dbReference type="SFLD" id="SFLDG01129">
    <property type="entry name" value="C1.5:_HAD__Beta-PGM__Phosphata"/>
    <property type="match status" value="1"/>
</dbReference>
<dbReference type="Proteomes" id="UP001209878">
    <property type="component" value="Unassembled WGS sequence"/>
</dbReference>
<dbReference type="GO" id="GO:0008967">
    <property type="term" value="F:phosphoglycolate phosphatase activity"/>
    <property type="evidence" value="ECO:0007669"/>
    <property type="project" value="TreeGrafter"/>
</dbReference>
<gene>
    <name evidence="1" type="ORF">NP493_36g01039</name>
</gene>
<sequence>MPTSPVPTVREAMRHVYDASLWRHGPRSGRRRHPRHRPVVGSKASLVIFDKDGTLICFNEMWTPWVTDLVRGLEQKTGLALREKIFTDLGYDHAASKWRSGLMAEATMAQVRDQLKTRLQQEGLSATDSNRTVDSVWEDTTSVSRKQVKPLDDPSTLFKLLRDVGVKVAVCTSDSRAATQQCLREMAAEPFIDLLVCGDDPNTEPKPSGHNALLICRALGVRPTEAVVVGDTLADMGMGRSAELGATVAVLTGVGGVDDLTPQADHVVPSIKHVLRLVAPEYRL</sequence>